<accession>A0A0V1I174</accession>
<gene>
    <name evidence="1" type="ORF">T11_16051</name>
</gene>
<dbReference type="EMBL" id="JYDP01000013">
    <property type="protein sequence ID" value="KRZ16148.1"/>
    <property type="molecule type" value="Genomic_DNA"/>
</dbReference>
<protein>
    <submittedName>
        <fullName evidence="1">Uncharacterized protein</fullName>
    </submittedName>
</protein>
<proteinExistence type="predicted"/>
<name>A0A0V1I174_9BILA</name>
<dbReference type="AlphaFoldDB" id="A0A0V1I174"/>
<comment type="caution">
    <text evidence="1">The sequence shown here is derived from an EMBL/GenBank/DDBJ whole genome shotgun (WGS) entry which is preliminary data.</text>
</comment>
<evidence type="ECO:0000313" key="2">
    <source>
        <dbReference type="Proteomes" id="UP000055024"/>
    </source>
</evidence>
<keyword evidence="2" id="KW-1185">Reference proteome</keyword>
<evidence type="ECO:0000313" key="1">
    <source>
        <dbReference type="EMBL" id="KRZ16148.1"/>
    </source>
</evidence>
<sequence length="110" mass="11210">MTPGHGGRAGTFVDVVASSGGPSPARAHGQCFLGFHGCSPVGLGLRAQAGSRSEHPAVIATLDRGWRSHASLPCSREHCCCTPACRSAACHPTAMGSHQPWCTACPEACG</sequence>
<organism evidence="1 2">
    <name type="scientific">Trichinella zimbabwensis</name>
    <dbReference type="NCBI Taxonomy" id="268475"/>
    <lineage>
        <taxon>Eukaryota</taxon>
        <taxon>Metazoa</taxon>
        <taxon>Ecdysozoa</taxon>
        <taxon>Nematoda</taxon>
        <taxon>Enoplea</taxon>
        <taxon>Dorylaimia</taxon>
        <taxon>Trichinellida</taxon>
        <taxon>Trichinellidae</taxon>
        <taxon>Trichinella</taxon>
    </lineage>
</organism>
<dbReference type="Proteomes" id="UP000055024">
    <property type="component" value="Unassembled WGS sequence"/>
</dbReference>
<reference evidence="1 2" key="1">
    <citation type="submission" date="2015-01" db="EMBL/GenBank/DDBJ databases">
        <title>Evolution of Trichinella species and genotypes.</title>
        <authorList>
            <person name="Korhonen P.K."/>
            <person name="Edoardo P."/>
            <person name="Giuseppe L.R."/>
            <person name="Gasser R.B."/>
        </authorList>
    </citation>
    <scope>NUCLEOTIDE SEQUENCE [LARGE SCALE GENOMIC DNA]</scope>
    <source>
        <strain evidence="1">ISS1029</strain>
    </source>
</reference>
<dbReference type="OrthoDB" id="10490524at2759"/>